<gene>
    <name evidence="7" type="ORF">B9Z19DRAFT_1121879</name>
</gene>
<dbReference type="GO" id="GO:0022857">
    <property type="term" value="F:transmembrane transporter activity"/>
    <property type="evidence" value="ECO:0007669"/>
    <property type="project" value="InterPro"/>
</dbReference>
<keyword evidence="4 6" id="KW-1133">Transmembrane helix</keyword>
<keyword evidence="8" id="KW-1185">Reference proteome</keyword>
<feature type="transmembrane region" description="Helical" evidence="6">
    <location>
        <begin position="158"/>
        <end position="179"/>
    </location>
</feature>
<feature type="transmembrane region" description="Helical" evidence="6">
    <location>
        <begin position="348"/>
        <end position="370"/>
    </location>
</feature>
<dbReference type="Gene3D" id="1.20.1250.20">
    <property type="entry name" value="MFS general substrate transporter like domains"/>
    <property type="match status" value="2"/>
</dbReference>
<feature type="transmembrane region" description="Helical" evidence="6">
    <location>
        <begin position="473"/>
        <end position="490"/>
    </location>
</feature>
<comment type="subcellular location">
    <subcellularLocation>
        <location evidence="1">Membrane</location>
        <topology evidence="1">Multi-pass membrane protein</topology>
    </subcellularLocation>
</comment>
<evidence type="ECO:0000313" key="8">
    <source>
        <dbReference type="Proteomes" id="UP000244722"/>
    </source>
</evidence>
<dbReference type="GO" id="GO:0016020">
    <property type="term" value="C:membrane"/>
    <property type="evidence" value="ECO:0007669"/>
    <property type="project" value="UniProtKB-SubCell"/>
</dbReference>
<evidence type="ECO:0000256" key="6">
    <source>
        <dbReference type="SAM" id="Phobius"/>
    </source>
</evidence>
<keyword evidence="3 6" id="KW-0812">Transmembrane</keyword>
<dbReference type="InterPro" id="IPR011701">
    <property type="entry name" value="MFS"/>
</dbReference>
<feature type="transmembrane region" description="Helical" evidence="6">
    <location>
        <begin position="99"/>
        <end position="117"/>
    </location>
</feature>
<name>A0A2T7A1X1_TUBBO</name>
<accession>A0A2T7A1X1</accession>
<proteinExistence type="predicted"/>
<evidence type="ECO:0000256" key="4">
    <source>
        <dbReference type="ARBA" id="ARBA00022989"/>
    </source>
</evidence>
<keyword evidence="2" id="KW-0813">Transport</keyword>
<feature type="transmembrane region" description="Helical" evidence="6">
    <location>
        <begin position="408"/>
        <end position="430"/>
    </location>
</feature>
<dbReference type="AlphaFoldDB" id="A0A2T7A1X1"/>
<dbReference type="Pfam" id="PF07690">
    <property type="entry name" value="MFS_1"/>
    <property type="match status" value="1"/>
</dbReference>
<keyword evidence="5 6" id="KW-0472">Membrane</keyword>
<dbReference type="SUPFAM" id="SSF103473">
    <property type="entry name" value="MFS general substrate transporter"/>
    <property type="match status" value="1"/>
</dbReference>
<protein>
    <submittedName>
        <fullName evidence="7">Major facilitator superfamily domain-containing protein</fullName>
    </submittedName>
</protein>
<comment type="caution">
    <text evidence="7">The sequence shown here is derived from an EMBL/GenBank/DDBJ whole genome shotgun (WGS) entry which is preliminary data.</text>
</comment>
<dbReference type="PANTHER" id="PTHR43791">
    <property type="entry name" value="PERMEASE-RELATED"/>
    <property type="match status" value="1"/>
</dbReference>
<dbReference type="OrthoDB" id="6730379at2759"/>
<evidence type="ECO:0000256" key="3">
    <source>
        <dbReference type="ARBA" id="ARBA00022692"/>
    </source>
</evidence>
<feature type="transmembrane region" description="Helical" evidence="6">
    <location>
        <begin position="376"/>
        <end position="396"/>
    </location>
</feature>
<dbReference type="PANTHER" id="PTHR43791:SF1">
    <property type="entry name" value="ALLANTOATE PERMEASE"/>
    <property type="match status" value="1"/>
</dbReference>
<dbReference type="EMBL" id="NESQ01000041">
    <property type="protein sequence ID" value="PUU81740.1"/>
    <property type="molecule type" value="Genomic_DNA"/>
</dbReference>
<feature type="transmembrane region" description="Helical" evidence="6">
    <location>
        <begin position="436"/>
        <end position="453"/>
    </location>
</feature>
<feature type="transmembrane region" description="Helical" evidence="6">
    <location>
        <begin position="248"/>
        <end position="265"/>
    </location>
</feature>
<dbReference type="InterPro" id="IPR036259">
    <property type="entry name" value="MFS_trans_sf"/>
</dbReference>
<organism evidence="7 8">
    <name type="scientific">Tuber borchii</name>
    <name type="common">White truffle</name>
    <dbReference type="NCBI Taxonomy" id="42251"/>
    <lineage>
        <taxon>Eukaryota</taxon>
        <taxon>Fungi</taxon>
        <taxon>Dikarya</taxon>
        <taxon>Ascomycota</taxon>
        <taxon>Pezizomycotina</taxon>
        <taxon>Pezizomycetes</taxon>
        <taxon>Pezizales</taxon>
        <taxon>Tuberaceae</taxon>
        <taxon>Tuber</taxon>
    </lineage>
</organism>
<evidence type="ECO:0000256" key="5">
    <source>
        <dbReference type="ARBA" id="ARBA00023136"/>
    </source>
</evidence>
<dbReference type="STRING" id="42251.A0A2T7A1X1"/>
<feature type="transmembrane region" description="Helical" evidence="6">
    <location>
        <begin position="313"/>
        <end position="336"/>
    </location>
</feature>
<evidence type="ECO:0000256" key="2">
    <source>
        <dbReference type="ARBA" id="ARBA00022448"/>
    </source>
</evidence>
<feature type="transmembrane region" description="Helical" evidence="6">
    <location>
        <begin position="222"/>
        <end position="241"/>
    </location>
</feature>
<evidence type="ECO:0000256" key="1">
    <source>
        <dbReference type="ARBA" id="ARBA00004141"/>
    </source>
</evidence>
<sequence>MTDKGISTADLVKSVSEGNHGFDSLPSSAGLDEALKALDGSEIVTLTPEKERALLWKIDLHLIPIFSLLYGLQFLDKTTISYAAVMDIMKDTKLKGDNFNWLGSVFYFGYLFWEYPANYLMQKLPLAKFTGFNILAWGGILMLHAACSDFAGLATLRVLLGIFEASISPGFLLFVSQWWRVREQAFRTSMWFCWNGVAQIIGSVCSYAMVRGIEKHGYTALGGWQLLFLATGGYVDILGTWSRSPLRFLNSFTILAGILFLFIIPDSPATAWFLNKEERIMAIERLRGNNQGVGSKKFKKHQFIEAFTDPQTYYITLFVIISSIPNGFLTTFKNIILKGFGLTAEKSLLYGAPSGAVQIVSCLLFGWLAGRYQNRMIWAIVAMLISLLGFSLAVALPRSNLNGNLGAYYLTSTAAASFILLVSCISSNVAGYTKKTTVNAIVFIAYCVGNLIGPHTVDLKDGPMYIKAKTISLVAWCISAALLVALRFYYTGSNAARDKKMRELGDRYQHQENQEFMDLTDRENLEFRYTY</sequence>
<dbReference type="Proteomes" id="UP000244722">
    <property type="component" value="Unassembled WGS sequence"/>
</dbReference>
<feature type="transmembrane region" description="Helical" evidence="6">
    <location>
        <begin position="129"/>
        <end position="146"/>
    </location>
</feature>
<evidence type="ECO:0000313" key="7">
    <source>
        <dbReference type="EMBL" id="PUU81740.1"/>
    </source>
</evidence>
<feature type="transmembrane region" description="Helical" evidence="6">
    <location>
        <begin position="191"/>
        <end position="210"/>
    </location>
</feature>
<reference evidence="7 8" key="1">
    <citation type="submission" date="2017-04" db="EMBL/GenBank/DDBJ databases">
        <title>Draft genome sequence of Tuber borchii Vittad., a whitish edible truffle.</title>
        <authorList>
            <consortium name="DOE Joint Genome Institute"/>
            <person name="Murat C."/>
            <person name="Kuo A."/>
            <person name="Barry K.W."/>
            <person name="Clum A."/>
            <person name="Dockter R.B."/>
            <person name="Fauchery L."/>
            <person name="Iotti M."/>
            <person name="Kohler A."/>
            <person name="Labutti K."/>
            <person name="Lindquist E.A."/>
            <person name="Lipzen A."/>
            <person name="Ohm R.A."/>
            <person name="Wang M."/>
            <person name="Grigoriev I.V."/>
            <person name="Zambonelli A."/>
            <person name="Martin F.M."/>
        </authorList>
    </citation>
    <scope>NUCLEOTIDE SEQUENCE [LARGE SCALE GENOMIC DNA]</scope>
    <source>
        <strain evidence="7 8">Tbo3840</strain>
    </source>
</reference>